<dbReference type="Gene3D" id="1.20.5.4130">
    <property type="match status" value="1"/>
</dbReference>
<feature type="region of interest" description="Disordered" evidence="7">
    <location>
        <begin position="685"/>
        <end position="706"/>
    </location>
</feature>
<dbReference type="Gene3D" id="1.10.10.10">
    <property type="entry name" value="Winged helix-like DNA-binding domain superfamily/Winged helix DNA-binding domain"/>
    <property type="match status" value="1"/>
</dbReference>
<comment type="similarity">
    <text evidence="1">Belongs to the disease resistance NB-LRR family.</text>
</comment>
<dbReference type="GO" id="GO:0098542">
    <property type="term" value="P:defense response to other organism"/>
    <property type="evidence" value="ECO:0007669"/>
    <property type="project" value="TreeGrafter"/>
</dbReference>
<evidence type="ECO:0000313" key="12">
    <source>
        <dbReference type="EMBL" id="KAL0372594.1"/>
    </source>
</evidence>
<dbReference type="InterPro" id="IPR036388">
    <property type="entry name" value="WH-like_DNA-bd_sf"/>
</dbReference>
<evidence type="ECO:0000259" key="11">
    <source>
        <dbReference type="Pfam" id="PF23598"/>
    </source>
</evidence>
<dbReference type="Pfam" id="PF18052">
    <property type="entry name" value="Rx_N"/>
    <property type="match status" value="1"/>
</dbReference>
<dbReference type="SUPFAM" id="SSF52058">
    <property type="entry name" value="L domain-like"/>
    <property type="match status" value="1"/>
</dbReference>
<organism evidence="12">
    <name type="scientific">Sesamum calycinum</name>
    <dbReference type="NCBI Taxonomy" id="2727403"/>
    <lineage>
        <taxon>Eukaryota</taxon>
        <taxon>Viridiplantae</taxon>
        <taxon>Streptophyta</taxon>
        <taxon>Embryophyta</taxon>
        <taxon>Tracheophyta</taxon>
        <taxon>Spermatophyta</taxon>
        <taxon>Magnoliopsida</taxon>
        <taxon>eudicotyledons</taxon>
        <taxon>Gunneridae</taxon>
        <taxon>Pentapetalae</taxon>
        <taxon>asterids</taxon>
        <taxon>lamiids</taxon>
        <taxon>Lamiales</taxon>
        <taxon>Pedaliaceae</taxon>
        <taxon>Sesamum</taxon>
    </lineage>
</organism>
<reference evidence="12" key="2">
    <citation type="journal article" date="2024" name="Plant">
        <title>Genomic evolution and insights into agronomic trait innovations of Sesamum species.</title>
        <authorList>
            <person name="Miao H."/>
            <person name="Wang L."/>
            <person name="Qu L."/>
            <person name="Liu H."/>
            <person name="Sun Y."/>
            <person name="Le M."/>
            <person name="Wang Q."/>
            <person name="Wei S."/>
            <person name="Zheng Y."/>
            <person name="Lin W."/>
            <person name="Duan Y."/>
            <person name="Cao H."/>
            <person name="Xiong S."/>
            <person name="Wang X."/>
            <person name="Wei L."/>
            <person name="Li C."/>
            <person name="Ma Q."/>
            <person name="Ju M."/>
            <person name="Zhao R."/>
            <person name="Li G."/>
            <person name="Mu C."/>
            <person name="Tian Q."/>
            <person name="Mei H."/>
            <person name="Zhang T."/>
            <person name="Gao T."/>
            <person name="Zhang H."/>
        </authorList>
    </citation>
    <scope>NUCLEOTIDE SEQUENCE</scope>
    <source>
        <strain evidence="12">KEN8</strain>
    </source>
</reference>
<evidence type="ECO:0000256" key="2">
    <source>
        <dbReference type="ARBA" id="ARBA00022614"/>
    </source>
</evidence>
<keyword evidence="5" id="KW-0611">Plant defense</keyword>
<dbReference type="InterPro" id="IPR058922">
    <property type="entry name" value="WHD_DRP"/>
</dbReference>
<evidence type="ECO:0000259" key="9">
    <source>
        <dbReference type="Pfam" id="PF18052"/>
    </source>
</evidence>
<protein>
    <submittedName>
        <fullName evidence="12">Late blight resistance proteinR1B-17</fullName>
    </submittedName>
</protein>
<dbReference type="Pfam" id="PF00931">
    <property type="entry name" value="NB-ARC"/>
    <property type="match status" value="1"/>
</dbReference>
<keyword evidence="6" id="KW-0067">ATP-binding</keyword>
<sequence>MADAAVEFLLENLKQLLLYNANLILDIKGQVEFLYNDLSLFKAFLKDSTEKRRTHETLKELVKQIRNVVYEAEDAIDTFVAHKAVHKARKHIEKAFHIFDYPAKLRSVARDIEQIRAKVKDIYENKKFGFEALHAGDGADKGTKEKKPPIVEEDNVVGFRDEAEKVINLLTGGSDELEVISIVGMPGLELCKILEKQKYLIVMDDVWSEEAWNDLKVAFPKNNSRSRILITSRIKRVAKHANPSREPHNLRFLTPDESWTLLQRKALGTDWWEQVAKSVDAYIAMDQEKRMDNFIALSYNHLPYHLKACFIYFGMFPEDYEIPVWKLVRLWIAEGFIQQKEGMSLEDIGEEYLEDLVNRNLVMVGQYRSNGKIKTCRIHDMLHEFCKKEAAEENFFQEIKYFDQGTYVSSNPALERYRRLCIHSRVLNYISAKPVGPRVRSFLCFSNEETILPAEHISSIPGAFKLLRVLDAKSITFTRFPTDLTQLVHLRYIVLSSDIKVLPAAFSSLWNIQTLVIVTSSRTLEIKADIWKMIQLRHLKTNASTALPGNLSKSRKSKDDALMIGCLQTLLTISPESCTEDVFARAPSLKVLGIRGQLAKLLENKSGSMLFDSLGKLSHLENLKLLNDVFPRPPSEGKLTSLPQSSLAALPSGFADISSLQLVELYCTTRSAAASARKIQEEKKQMQVEQSTRGTGFKLSIYPPDQ</sequence>
<evidence type="ECO:0000259" key="8">
    <source>
        <dbReference type="Pfam" id="PF00931"/>
    </source>
</evidence>
<dbReference type="AlphaFoldDB" id="A0AAW2QY03"/>
<dbReference type="EMBL" id="JACGWM010000005">
    <property type="protein sequence ID" value="KAL0372594.1"/>
    <property type="molecule type" value="Genomic_DNA"/>
</dbReference>
<dbReference type="InterPro" id="IPR027417">
    <property type="entry name" value="P-loop_NTPase"/>
</dbReference>
<accession>A0AAW2QY03</accession>
<dbReference type="SUPFAM" id="SSF52540">
    <property type="entry name" value="P-loop containing nucleoside triphosphate hydrolases"/>
    <property type="match status" value="1"/>
</dbReference>
<dbReference type="Pfam" id="PF23598">
    <property type="entry name" value="LRR_14"/>
    <property type="match status" value="1"/>
</dbReference>
<dbReference type="PANTHER" id="PTHR23155:SF1193">
    <property type="entry name" value="DISEASE RESISTANCE PROTEIN RPP13-RELATED"/>
    <property type="match status" value="1"/>
</dbReference>
<evidence type="ECO:0000256" key="3">
    <source>
        <dbReference type="ARBA" id="ARBA00022737"/>
    </source>
</evidence>
<dbReference type="PANTHER" id="PTHR23155">
    <property type="entry name" value="DISEASE RESISTANCE PROTEIN RP"/>
    <property type="match status" value="1"/>
</dbReference>
<feature type="domain" description="Disease resistance protein winged helix" evidence="10">
    <location>
        <begin position="315"/>
        <end position="385"/>
    </location>
</feature>
<dbReference type="FunFam" id="1.10.10.10:FF:000322">
    <property type="entry name" value="Probable disease resistance protein At1g63360"/>
    <property type="match status" value="1"/>
</dbReference>
<proteinExistence type="inferred from homology"/>
<dbReference type="InterPro" id="IPR002182">
    <property type="entry name" value="NB-ARC"/>
</dbReference>
<dbReference type="InterPro" id="IPR041118">
    <property type="entry name" value="Rx_N"/>
</dbReference>
<dbReference type="InterPro" id="IPR044974">
    <property type="entry name" value="Disease_R_plants"/>
</dbReference>
<dbReference type="GO" id="GO:0005524">
    <property type="term" value="F:ATP binding"/>
    <property type="evidence" value="ECO:0007669"/>
    <property type="project" value="UniProtKB-KW"/>
</dbReference>
<comment type="caution">
    <text evidence="12">The sequence shown here is derived from an EMBL/GenBank/DDBJ whole genome shotgun (WGS) entry which is preliminary data.</text>
</comment>
<keyword evidence="3" id="KW-0677">Repeat</keyword>
<dbReference type="InterPro" id="IPR038005">
    <property type="entry name" value="RX-like_CC"/>
</dbReference>
<dbReference type="Pfam" id="PF23559">
    <property type="entry name" value="WHD_DRP"/>
    <property type="match status" value="1"/>
</dbReference>
<dbReference type="InterPro" id="IPR055414">
    <property type="entry name" value="LRR_R13L4/SHOC2-like"/>
</dbReference>
<evidence type="ECO:0000259" key="10">
    <source>
        <dbReference type="Pfam" id="PF23559"/>
    </source>
</evidence>
<dbReference type="CDD" id="cd14798">
    <property type="entry name" value="RX-CC_like"/>
    <property type="match status" value="1"/>
</dbReference>
<evidence type="ECO:0000256" key="7">
    <source>
        <dbReference type="SAM" id="MobiDB-lite"/>
    </source>
</evidence>
<evidence type="ECO:0000256" key="5">
    <source>
        <dbReference type="ARBA" id="ARBA00022821"/>
    </source>
</evidence>
<keyword evidence="2" id="KW-0433">Leucine-rich repeat</keyword>
<evidence type="ECO:0000256" key="1">
    <source>
        <dbReference type="ARBA" id="ARBA00008894"/>
    </source>
</evidence>
<feature type="domain" description="Disease resistance N-terminal" evidence="9">
    <location>
        <begin position="5"/>
        <end position="90"/>
    </location>
</feature>
<name>A0AAW2QY03_9LAMI</name>
<dbReference type="Gene3D" id="3.40.50.300">
    <property type="entry name" value="P-loop containing nucleotide triphosphate hydrolases"/>
    <property type="match status" value="1"/>
</dbReference>
<keyword evidence="4" id="KW-0547">Nucleotide-binding</keyword>
<dbReference type="Gene3D" id="3.80.10.10">
    <property type="entry name" value="Ribonuclease Inhibitor"/>
    <property type="match status" value="1"/>
</dbReference>
<evidence type="ECO:0000256" key="4">
    <source>
        <dbReference type="ARBA" id="ARBA00022741"/>
    </source>
</evidence>
<gene>
    <name evidence="12" type="ORF">Scaly_0941000</name>
</gene>
<feature type="domain" description="NB-ARC" evidence="8">
    <location>
        <begin position="189"/>
        <end position="267"/>
    </location>
</feature>
<dbReference type="InterPro" id="IPR032675">
    <property type="entry name" value="LRR_dom_sf"/>
</dbReference>
<dbReference type="GO" id="GO:0043531">
    <property type="term" value="F:ADP binding"/>
    <property type="evidence" value="ECO:0007669"/>
    <property type="project" value="InterPro"/>
</dbReference>
<evidence type="ECO:0000256" key="6">
    <source>
        <dbReference type="ARBA" id="ARBA00022840"/>
    </source>
</evidence>
<reference evidence="12" key="1">
    <citation type="submission" date="2020-06" db="EMBL/GenBank/DDBJ databases">
        <authorList>
            <person name="Li T."/>
            <person name="Hu X."/>
            <person name="Zhang T."/>
            <person name="Song X."/>
            <person name="Zhang H."/>
            <person name="Dai N."/>
            <person name="Sheng W."/>
            <person name="Hou X."/>
            <person name="Wei L."/>
        </authorList>
    </citation>
    <scope>NUCLEOTIDE SEQUENCE</scope>
    <source>
        <strain evidence="12">KEN8</strain>
        <tissue evidence="12">Leaf</tissue>
    </source>
</reference>
<feature type="domain" description="Disease resistance R13L4/SHOC-2-like LRR" evidence="11">
    <location>
        <begin position="439"/>
        <end position="629"/>
    </location>
</feature>